<evidence type="ECO:0000313" key="10">
    <source>
        <dbReference type="EMBL" id="ORX65985.1"/>
    </source>
</evidence>
<evidence type="ECO:0000313" key="11">
    <source>
        <dbReference type="Proteomes" id="UP000193944"/>
    </source>
</evidence>
<dbReference type="EMBL" id="MCFG01000451">
    <property type="protein sequence ID" value="ORX65985.1"/>
    <property type="molecule type" value="Genomic_DNA"/>
</dbReference>
<dbReference type="Proteomes" id="UP000193944">
    <property type="component" value="Unassembled WGS sequence"/>
</dbReference>
<evidence type="ECO:0000259" key="8">
    <source>
        <dbReference type="Pfam" id="PF01431"/>
    </source>
</evidence>
<keyword evidence="6" id="KW-0862">Zinc</keyword>
<dbReference type="GO" id="GO:0016485">
    <property type="term" value="P:protein processing"/>
    <property type="evidence" value="ECO:0007669"/>
    <property type="project" value="TreeGrafter"/>
</dbReference>
<protein>
    <submittedName>
        <fullName evidence="10">Zincin</fullName>
    </submittedName>
</protein>
<dbReference type="InterPro" id="IPR008753">
    <property type="entry name" value="Peptidase_M13_N"/>
</dbReference>
<dbReference type="Pfam" id="PF01431">
    <property type="entry name" value="Peptidase_M13"/>
    <property type="match status" value="1"/>
</dbReference>
<accession>A0A1Y1VY68</accession>
<proteinExistence type="inferred from homology"/>
<sequence length="376" mass="44147">MEYDSSLIFIINDDEIFKERDIDSKCFNFINDKMSLVLSKYYVENKFTENDKYETTNMVENIRNAMIYRIKGLEWLDESTREYAIKKVLNIKYILGHTDNILNAENLYNKYKFFEPKEDDDPMFLLLGSENIYKYNSFQKIYNENYNEIEKQIEKIIDSNPSYKVNAFYNPWENLMIFPAAVFQSPNFDINQPDYINYGNTGSIIGHELTHAFDDSGRSYDIEGKESNWWTDNDNEEFVEFSQCFIDQYNSYSFELEGEEYNVDGRRTLGENLADNGGLDRAYKAWKLSIENNPEKAKERNKLLPGLSNYTMDQLFYISYAHSRCEVGVSEYANDDEHAPGKSRVNGSVSNSERFAKIFNCPKKSPMNPDIKCVLW</sequence>
<dbReference type="Gene3D" id="1.10.1380.10">
    <property type="entry name" value="Neutral endopeptidase , domain2"/>
    <property type="match status" value="1"/>
</dbReference>
<feature type="domain" description="Peptidase M13 N-terminal" evidence="9">
    <location>
        <begin position="23"/>
        <end position="96"/>
    </location>
</feature>
<dbReference type="PANTHER" id="PTHR11733:SF167">
    <property type="entry name" value="FI17812P1-RELATED"/>
    <property type="match status" value="1"/>
</dbReference>
<keyword evidence="4" id="KW-0479">Metal-binding</keyword>
<dbReference type="PRINTS" id="PR00786">
    <property type="entry name" value="NEPRILYSIN"/>
</dbReference>
<dbReference type="PROSITE" id="PS51885">
    <property type="entry name" value="NEPRILYSIN"/>
    <property type="match status" value="1"/>
</dbReference>
<keyword evidence="11" id="KW-1185">Reference proteome</keyword>
<keyword evidence="3" id="KW-0645">Protease</keyword>
<comment type="caution">
    <text evidence="10">The sequence shown here is derived from an EMBL/GenBank/DDBJ whole genome shotgun (WGS) entry which is preliminary data.</text>
</comment>
<feature type="domain" description="Peptidase M13 C-terminal" evidence="8">
    <location>
        <begin position="166"/>
        <end position="373"/>
    </location>
</feature>
<evidence type="ECO:0000256" key="3">
    <source>
        <dbReference type="ARBA" id="ARBA00022670"/>
    </source>
</evidence>
<keyword evidence="7" id="KW-0482">Metalloprotease</keyword>
<dbReference type="InterPro" id="IPR042089">
    <property type="entry name" value="Peptidase_M13_dom_2"/>
</dbReference>
<evidence type="ECO:0000259" key="9">
    <source>
        <dbReference type="Pfam" id="PF05649"/>
    </source>
</evidence>
<dbReference type="PANTHER" id="PTHR11733">
    <property type="entry name" value="ZINC METALLOPROTEASE FAMILY M13 NEPRILYSIN-RELATED"/>
    <property type="match status" value="1"/>
</dbReference>
<dbReference type="CDD" id="cd08662">
    <property type="entry name" value="M13"/>
    <property type="match status" value="1"/>
</dbReference>
<dbReference type="GO" id="GO:0004222">
    <property type="term" value="F:metalloendopeptidase activity"/>
    <property type="evidence" value="ECO:0007669"/>
    <property type="project" value="InterPro"/>
</dbReference>
<name>A0A1Y1VY68_9FUNG</name>
<dbReference type="GO" id="GO:0046872">
    <property type="term" value="F:metal ion binding"/>
    <property type="evidence" value="ECO:0007669"/>
    <property type="project" value="UniProtKB-KW"/>
</dbReference>
<organism evidence="10 11">
    <name type="scientific">Anaeromyces robustus</name>
    <dbReference type="NCBI Taxonomy" id="1754192"/>
    <lineage>
        <taxon>Eukaryota</taxon>
        <taxon>Fungi</taxon>
        <taxon>Fungi incertae sedis</taxon>
        <taxon>Chytridiomycota</taxon>
        <taxon>Chytridiomycota incertae sedis</taxon>
        <taxon>Neocallimastigomycetes</taxon>
        <taxon>Neocallimastigales</taxon>
        <taxon>Neocallimastigaceae</taxon>
        <taxon>Anaeromyces</taxon>
    </lineage>
</organism>
<dbReference type="Gene3D" id="3.40.390.10">
    <property type="entry name" value="Collagenase (Catalytic Domain)"/>
    <property type="match status" value="1"/>
</dbReference>
<evidence type="ECO:0000256" key="6">
    <source>
        <dbReference type="ARBA" id="ARBA00022833"/>
    </source>
</evidence>
<evidence type="ECO:0000256" key="4">
    <source>
        <dbReference type="ARBA" id="ARBA00022723"/>
    </source>
</evidence>
<dbReference type="InterPro" id="IPR018497">
    <property type="entry name" value="Peptidase_M13_C"/>
</dbReference>
<evidence type="ECO:0000256" key="5">
    <source>
        <dbReference type="ARBA" id="ARBA00022801"/>
    </source>
</evidence>
<keyword evidence="5" id="KW-0378">Hydrolase</keyword>
<dbReference type="AlphaFoldDB" id="A0A1Y1VY68"/>
<dbReference type="GO" id="GO:0005886">
    <property type="term" value="C:plasma membrane"/>
    <property type="evidence" value="ECO:0007669"/>
    <property type="project" value="TreeGrafter"/>
</dbReference>
<reference evidence="10 11" key="2">
    <citation type="submission" date="2016-08" db="EMBL/GenBank/DDBJ databases">
        <title>Pervasive Adenine N6-methylation of Active Genes in Fungi.</title>
        <authorList>
            <consortium name="DOE Joint Genome Institute"/>
            <person name="Mondo S.J."/>
            <person name="Dannebaum R.O."/>
            <person name="Kuo R.C."/>
            <person name="Labutti K."/>
            <person name="Haridas S."/>
            <person name="Kuo A."/>
            <person name="Salamov A."/>
            <person name="Ahrendt S.R."/>
            <person name="Lipzen A."/>
            <person name="Sullivan W."/>
            <person name="Andreopoulos W.B."/>
            <person name="Clum A."/>
            <person name="Lindquist E."/>
            <person name="Daum C."/>
            <person name="Ramamoorthy G.K."/>
            <person name="Gryganskyi A."/>
            <person name="Culley D."/>
            <person name="Magnuson J.K."/>
            <person name="James T.Y."/>
            <person name="O'Malley M.A."/>
            <person name="Stajich J.E."/>
            <person name="Spatafora J.W."/>
            <person name="Visel A."/>
            <person name="Grigoriev I.V."/>
        </authorList>
    </citation>
    <scope>NUCLEOTIDE SEQUENCE [LARGE SCALE GENOMIC DNA]</scope>
    <source>
        <strain evidence="10 11">S4</strain>
    </source>
</reference>
<comment type="similarity">
    <text evidence="2">Belongs to the peptidase M13 family.</text>
</comment>
<gene>
    <name evidence="10" type="ORF">BCR32DRAFT_238223</name>
</gene>
<evidence type="ECO:0000256" key="1">
    <source>
        <dbReference type="ARBA" id="ARBA00001947"/>
    </source>
</evidence>
<dbReference type="Pfam" id="PF05649">
    <property type="entry name" value="Peptidase_M13_N"/>
    <property type="match status" value="1"/>
</dbReference>
<evidence type="ECO:0000256" key="7">
    <source>
        <dbReference type="ARBA" id="ARBA00023049"/>
    </source>
</evidence>
<dbReference type="InterPro" id="IPR024079">
    <property type="entry name" value="MetalloPept_cat_dom_sf"/>
</dbReference>
<reference evidence="10 11" key="1">
    <citation type="submission" date="2016-08" db="EMBL/GenBank/DDBJ databases">
        <title>A Parts List for Fungal Cellulosomes Revealed by Comparative Genomics.</title>
        <authorList>
            <consortium name="DOE Joint Genome Institute"/>
            <person name="Haitjema C.H."/>
            <person name="Gilmore S.P."/>
            <person name="Henske J.K."/>
            <person name="Solomon K.V."/>
            <person name="De Groot R."/>
            <person name="Kuo A."/>
            <person name="Mondo S.J."/>
            <person name="Salamov A.A."/>
            <person name="Labutti K."/>
            <person name="Zhao Z."/>
            <person name="Chiniquy J."/>
            <person name="Barry K."/>
            <person name="Brewer H.M."/>
            <person name="Purvine S.O."/>
            <person name="Wright A.T."/>
            <person name="Boxma B."/>
            <person name="Van Alen T."/>
            <person name="Hackstein J.H."/>
            <person name="Baker S.E."/>
            <person name="Grigoriev I.V."/>
            <person name="O'Malley M.A."/>
        </authorList>
    </citation>
    <scope>NUCLEOTIDE SEQUENCE [LARGE SCALE GENOMIC DNA]</scope>
    <source>
        <strain evidence="10 11">S4</strain>
    </source>
</reference>
<dbReference type="OrthoDB" id="6475849at2759"/>
<comment type="cofactor">
    <cofactor evidence="1">
        <name>Zn(2+)</name>
        <dbReference type="ChEBI" id="CHEBI:29105"/>
    </cofactor>
</comment>
<dbReference type="InterPro" id="IPR000718">
    <property type="entry name" value="Peptidase_M13"/>
</dbReference>
<dbReference type="SUPFAM" id="SSF55486">
    <property type="entry name" value="Metalloproteases ('zincins'), catalytic domain"/>
    <property type="match status" value="1"/>
</dbReference>
<evidence type="ECO:0000256" key="2">
    <source>
        <dbReference type="ARBA" id="ARBA00007357"/>
    </source>
</evidence>